<evidence type="ECO:0000256" key="1">
    <source>
        <dbReference type="SAM" id="Phobius"/>
    </source>
</evidence>
<name>A0A7Y9JD83_9ACTN</name>
<feature type="transmembrane region" description="Helical" evidence="1">
    <location>
        <begin position="82"/>
        <end position="99"/>
    </location>
</feature>
<dbReference type="AlphaFoldDB" id="A0A7Y9JD83"/>
<keyword evidence="1" id="KW-0472">Membrane</keyword>
<comment type="caution">
    <text evidence="2">The sequence shown here is derived from an EMBL/GenBank/DDBJ whole genome shotgun (WGS) entry which is preliminary data.</text>
</comment>
<sequence>MIDGFPLQQPVRFSACTPVLQAALDAGMFAAAGCWERRMVCGPYAASFASESEPDRCRGRAPLKIAFRSLVMGSRFACKHRNWVFLVILATILAVAAAAK</sequence>
<accession>A0A7Y9JD83</accession>
<evidence type="ECO:0000313" key="2">
    <source>
        <dbReference type="EMBL" id="NYD44767.1"/>
    </source>
</evidence>
<protein>
    <submittedName>
        <fullName evidence="2">Uncharacterized protein</fullName>
    </submittedName>
</protein>
<organism evidence="2 3">
    <name type="scientific">Actinomadura luteofluorescens</name>
    <dbReference type="NCBI Taxonomy" id="46163"/>
    <lineage>
        <taxon>Bacteria</taxon>
        <taxon>Bacillati</taxon>
        <taxon>Actinomycetota</taxon>
        <taxon>Actinomycetes</taxon>
        <taxon>Streptosporangiales</taxon>
        <taxon>Thermomonosporaceae</taxon>
        <taxon>Actinomadura</taxon>
    </lineage>
</organism>
<dbReference type="RefSeq" id="WP_218905062.1">
    <property type="nucleotide sequence ID" value="NZ_JACCBA010000001.1"/>
</dbReference>
<gene>
    <name evidence="2" type="ORF">BJY14_000750</name>
</gene>
<keyword evidence="3" id="KW-1185">Reference proteome</keyword>
<reference evidence="2 3" key="1">
    <citation type="submission" date="2020-07" db="EMBL/GenBank/DDBJ databases">
        <title>Sequencing the genomes of 1000 actinobacteria strains.</title>
        <authorList>
            <person name="Klenk H.-P."/>
        </authorList>
    </citation>
    <scope>NUCLEOTIDE SEQUENCE [LARGE SCALE GENOMIC DNA]</scope>
    <source>
        <strain evidence="2 3">DSM 40398</strain>
    </source>
</reference>
<evidence type="ECO:0000313" key="3">
    <source>
        <dbReference type="Proteomes" id="UP000529783"/>
    </source>
</evidence>
<keyword evidence="1" id="KW-0812">Transmembrane</keyword>
<dbReference type="Proteomes" id="UP000529783">
    <property type="component" value="Unassembled WGS sequence"/>
</dbReference>
<dbReference type="EMBL" id="JACCBA010000001">
    <property type="protein sequence ID" value="NYD44767.1"/>
    <property type="molecule type" value="Genomic_DNA"/>
</dbReference>
<proteinExistence type="predicted"/>
<keyword evidence="1" id="KW-1133">Transmembrane helix</keyword>